<feature type="transmembrane region" description="Helical" evidence="7">
    <location>
        <begin position="131"/>
        <end position="151"/>
    </location>
</feature>
<dbReference type="InterPro" id="IPR052031">
    <property type="entry name" value="Membrane_Transporter-Flippase"/>
</dbReference>
<sequence>MMKDMTQGSPTRLLLIFSIPLLIGNLFQQLYNVSDTMIVGRTIGVEALAALGACGPLFFSSMGIFFGLTSGFAVITAQRFGAHDMAGVKRSIAISLTLCLASTLLYMAVAIPLIRPMLELIHVPAGQMEDAYWYIAVIYWGIGAAVFYNMISSIIRALGDSVTPLIFLAVACLLNVGLDFCFILWLGWGVPGVAAATVIAQVAAGAACLIYARRKYRLLRLRRRDWVFEPSFVWAHLRVALPMALQFAILGLGGFVQQRVLNELGANSIAAFTAGCKVDQLAIQPIFSFGVALATFAAQNYGAGFKERIRQGVRSCIAICAVVCALGCAGVLLFSGELSYLFVGEAVPEVHGKIRIFLLFNSFSYIILALIVIFRNAMQGMGHAFIATVSVGCELLARIFGAVFLAAWWGYVGVCAAGPFSWICGMIPMGIAYCWIMSRYHPMPRSRPLPEKSDG</sequence>
<feature type="transmembrane region" description="Helical" evidence="7">
    <location>
        <begin position="163"/>
        <end position="186"/>
    </location>
</feature>
<keyword evidence="5 7" id="KW-1133">Transmembrane helix</keyword>
<dbReference type="Pfam" id="PF01554">
    <property type="entry name" value="MatE"/>
    <property type="match status" value="2"/>
</dbReference>
<feature type="transmembrane region" description="Helical" evidence="7">
    <location>
        <begin position="192"/>
        <end position="212"/>
    </location>
</feature>
<dbReference type="GO" id="GO:0042910">
    <property type="term" value="F:xenobiotic transmembrane transporter activity"/>
    <property type="evidence" value="ECO:0007669"/>
    <property type="project" value="InterPro"/>
</dbReference>
<dbReference type="InterPro" id="IPR048279">
    <property type="entry name" value="MdtK-like"/>
</dbReference>
<keyword evidence="2" id="KW-0813">Transport</keyword>
<dbReference type="GO" id="GO:0015297">
    <property type="term" value="F:antiporter activity"/>
    <property type="evidence" value="ECO:0007669"/>
    <property type="project" value="InterPro"/>
</dbReference>
<dbReference type="GO" id="GO:0005886">
    <property type="term" value="C:plasma membrane"/>
    <property type="evidence" value="ECO:0007669"/>
    <property type="project" value="UniProtKB-SubCell"/>
</dbReference>
<keyword evidence="3" id="KW-1003">Cell membrane</keyword>
<organism evidence="8 9">
    <name type="scientific">Victivallis lenta</name>
    <dbReference type="NCBI Taxonomy" id="2606640"/>
    <lineage>
        <taxon>Bacteria</taxon>
        <taxon>Pseudomonadati</taxon>
        <taxon>Lentisphaerota</taxon>
        <taxon>Lentisphaeria</taxon>
        <taxon>Victivallales</taxon>
        <taxon>Victivallaceae</taxon>
        <taxon>Victivallis</taxon>
    </lineage>
</organism>
<dbReference type="PIRSF" id="PIRSF006603">
    <property type="entry name" value="DinF"/>
    <property type="match status" value="1"/>
</dbReference>
<protein>
    <submittedName>
        <fullName evidence="8">MATE family efflux transporter</fullName>
    </submittedName>
</protein>
<dbReference type="AlphaFoldDB" id="A0A844G4M4"/>
<proteinExistence type="predicted"/>
<keyword evidence="4 7" id="KW-0812">Transmembrane</keyword>
<evidence type="ECO:0000256" key="6">
    <source>
        <dbReference type="ARBA" id="ARBA00023136"/>
    </source>
</evidence>
<evidence type="ECO:0000256" key="5">
    <source>
        <dbReference type="ARBA" id="ARBA00022989"/>
    </source>
</evidence>
<dbReference type="PANTHER" id="PTHR43549:SF3">
    <property type="entry name" value="MULTIDRUG RESISTANCE PROTEIN YPNP-RELATED"/>
    <property type="match status" value="1"/>
</dbReference>
<feature type="transmembrane region" description="Helical" evidence="7">
    <location>
        <begin position="57"/>
        <end position="80"/>
    </location>
</feature>
<feature type="transmembrane region" description="Helical" evidence="7">
    <location>
        <begin position="354"/>
        <end position="374"/>
    </location>
</feature>
<keyword evidence="6 7" id="KW-0472">Membrane</keyword>
<dbReference type="CDD" id="cd13138">
    <property type="entry name" value="MATE_yoeA_like"/>
    <property type="match status" value="1"/>
</dbReference>
<evidence type="ECO:0000256" key="7">
    <source>
        <dbReference type="SAM" id="Phobius"/>
    </source>
</evidence>
<feature type="transmembrane region" description="Helical" evidence="7">
    <location>
        <begin position="282"/>
        <end position="303"/>
    </location>
</feature>
<evidence type="ECO:0000256" key="1">
    <source>
        <dbReference type="ARBA" id="ARBA00004651"/>
    </source>
</evidence>
<dbReference type="RefSeq" id="WP_154419021.1">
    <property type="nucleotide sequence ID" value="NZ_VUNS01000013.1"/>
</dbReference>
<gene>
    <name evidence="8" type="ORF">FYJ85_12785</name>
</gene>
<evidence type="ECO:0000256" key="3">
    <source>
        <dbReference type="ARBA" id="ARBA00022475"/>
    </source>
</evidence>
<feature type="transmembrane region" description="Helical" evidence="7">
    <location>
        <begin position="395"/>
        <end position="414"/>
    </location>
</feature>
<reference evidence="8 9" key="1">
    <citation type="submission" date="2019-08" db="EMBL/GenBank/DDBJ databases">
        <title>In-depth cultivation of the pig gut microbiome towards novel bacterial diversity and tailored functional studies.</title>
        <authorList>
            <person name="Wylensek D."/>
            <person name="Hitch T.C.A."/>
            <person name="Clavel T."/>
        </authorList>
    </citation>
    <scope>NUCLEOTIDE SEQUENCE [LARGE SCALE GENOMIC DNA]</scope>
    <source>
        <strain evidence="8 9">BBE-744-WT-12</strain>
    </source>
</reference>
<comment type="caution">
    <text evidence="8">The sequence shown here is derived from an EMBL/GenBank/DDBJ whole genome shotgun (WGS) entry which is preliminary data.</text>
</comment>
<comment type="subcellular location">
    <subcellularLocation>
        <location evidence="1">Cell membrane</location>
        <topology evidence="1">Multi-pass membrane protein</topology>
    </subcellularLocation>
</comment>
<keyword evidence="9" id="KW-1185">Reference proteome</keyword>
<dbReference type="NCBIfam" id="TIGR00797">
    <property type="entry name" value="matE"/>
    <property type="match status" value="1"/>
</dbReference>
<dbReference type="Proteomes" id="UP000435649">
    <property type="component" value="Unassembled WGS sequence"/>
</dbReference>
<feature type="transmembrane region" description="Helical" evidence="7">
    <location>
        <begin position="92"/>
        <end position="111"/>
    </location>
</feature>
<dbReference type="EMBL" id="VUNS01000013">
    <property type="protein sequence ID" value="MST97914.1"/>
    <property type="molecule type" value="Genomic_DNA"/>
</dbReference>
<evidence type="ECO:0000256" key="4">
    <source>
        <dbReference type="ARBA" id="ARBA00022692"/>
    </source>
</evidence>
<name>A0A844G4M4_9BACT</name>
<evidence type="ECO:0000256" key="2">
    <source>
        <dbReference type="ARBA" id="ARBA00022448"/>
    </source>
</evidence>
<feature type="transmembrane region" description="Helical" evidence="7">
    <location>
        <begin position="420"/>
        <end position="438"/>
    </location>
</feature>
<feature type="transmembrane region" description="Helical" evidence="7">
    <location>
        <begin position="233"/>
        <end position="256"/>
    </location>
</feature>
<feature type="transmembrane region" description="Helical" evidence="7">
    <location>
        <begin position="12"/>
        <end position="31"/>
    </location>
</feature>
<feature type="transmembrane region" description="Helical" evidence="7">
    <location>
        <begin position="315"/>
        <end position="334"/>
    </location>
</feature>
<accession>A0A844G4M4</accession>
<evidence type="ECO:0000313" key="8">
    <source>
        <dbReference type="EMBL" id="MST97914.1"/>
    </source>
</evidence>
<dbReference type="PANTHER" id="PTHR43549">
    <property type="entry name" value="MULTIDRUG RESISTANCE PROTEIN YPNP-RELATED"/>
    <property type="match status" value="1"/>
</dbReference>
<dbReference type="InterPro" id="IPR002528">
    <property type="entry name" value="MATE_fam"/>
</dbReference>
<evidence type="ECO:0000313" key="9">
    <source>
        <dbReference type="Proteomes" id="UP000435649"/>
    </source>
</evidence>